<evidence type="ECO:0000313" key="2">
    <source>
        <dbReference type="Proteomes" id="UP001153331"/>
    </source>
</evidence>
<reference evidence="1" key="1">
    <citation type="submission" date="2022-11" db="EMBL/GenBank/DDBJ databases">
        <title>Genome Sequence of Boeremia exigua.</title>
        <authorList>
            <person name="Buettner E."/>
        </authorList>
    </citation>
    <scope>NUCLEOTIDE SEQUENCE</scope>
    <source>
        <strain evidence="1">CU02</strain>
    </source>
</reference>
<dbReference type="EMBL" id="JAPHNI010000941">
    <property type="protein sequence ID" value="KAJ8107385.1"/>
    <property type="molecule type" value="Genomic_DNA"/>
</dbReference>
<proteinExistence type="predicted"/>
<organism evidence="1 2">
    <name type="scientific">Boeremia exigua</name>
    <dbReference type="NCBI Taxonomy" id="749465"/>
    <lineage>
        <taxon>Eukaryota</taxon>
        <taxon>Fungi</taxon>
        <taxon>Dikarya</taxon>
        <taxon>Ascomycota</taxon>
        <taxon>Pezizomycotina</taxon>
        <taxon>Dothideomycetes</taxon>
        <taxon>Pleosporomycetidae</taxon>
        <taxon>Pleosporales</taxon>
        <taxon>Pleosporineae</taxon>
        <taxon>Didymellaceae</taxon>
        <taxon>Boeremia</taxon>
    </lineage>
</organism>
<keyword evidence="2" id="KW-1185">Reference proteome</keyword>
<gene>
    <name evidence="1" type="ORF">OPT61_g8906</name>
</gene>
<evidence type="ECO:0000313" key="1">
    <source>
        <dbReference type="EMBL" id="KAJ8107385.1"/>
    </source>
</evidence>
<sequence>MSDETMGKQYVTGRTQPQATNGQSDTWTPTSWHSKPIKQVVKYEDQAAADAALKQLSKLPPIVTPTEIWKLRTSLRDAALGKSFLLQGGDCAELFSYCAEDPIDAKLKLLLQMSLVLIWGSNKPVIRIGRIAGQYAKPRSSPTEIVDGKEMPSFRGDILNGYDPEHRKVDPERLVSAYFHSATTMNYIRAQLASGIADLHNPMDWGLGHVGDKELQTKYTAIVNSISDSLRFMRTIGADTSGQLQTVDLYSSHEGLVLEYEQSLTRRLKHPAGHPGAQTSTDGKGWYNTSAHFLWIGDRTRQIDGGHVEYFRGIENPIGIKVGPSMKNDELIELLDIVNPNKDIGKVTLITRYGAEKVESMLGGHIDAVKNSGHIVVWQCDPMHGNTRSTSSGIKTRSFNNIFSELSSALKIHKQHGSFLGGMHLELTGDAVTECTGGSQGLDDKDLSLNYTTYCDPRLNEKQALELAFLVAGHYREDGRLPHHLHRVRWLPHPLNPRRPHNLLALGYHHSTRGPARQPPATMSPLTKDQLLGLEIATRFSSVASILGSLFIVGTFLCFSGFRTNKTRLLFYATWGNIITNIATLVSVSAIPTDPFKATPLCEMQGFIIQWFMLADPFWVFCMAFNVWCVFIYKRFDGRKIRQLEKWYILFAYGTPAITAIVYLVHDHTTSRRIIGPAIIWCWVRAEYDWMRIAFFYAPMWVLAALTMVVHIRVAFKVYKAKMDLRKIAEHSQQSLEQPSGGVLNDPFFNPGDSIVVTTKISHRSRTATPEASQTSLTSLYSTQRAIPLRSTDATNGKGSPMPCSPPESLGHLQPLVPLNPNSPRRHRAPLPISRYRATAYAAPLASGEFATLPNPHVPIFRPADHAAHAKRRKETADMFSYFSIALLLFVALVVVWVPSSINRLHQIFLPGRPNYGLNLVSAIVLPMQGFWNAVIYVQTTWSECKHVFALKSKRKDSQASKKPSIAPVEDKSKKDRGSVESEATDLSSNISKPKESTLLALVGTQPRGRSEELSPHRLNPQPTRAEHD</sequence>
<accession>A0ACC2HWY4</accession>
<dbReference type="Proteomes" id="UP001153331">
    <property type="component" value="Unassembled WGS sequence"/>
</dbReference>
<name>A0ACC2HWY4_9PLEO</name>
<protein>
    <submittedName>
        <fullName evidence="1">Uncharacterized protein</fullName>
    </submittedName>
</protein>
<comment type="caution">
    <text evidence="1">The sequence shown here is derived from an EMBL/GenBank/DDBJ whole genome shotgun (WGS) entry which is preliminary data.</text>
</comment>